<feature type="domain" description="Reverse transcriptase" evidence="2">
    <location>
        <begin position="1"/>
        <end position="233"/>
    </location>
</feature>
<evidence type="ECO:0000313" key="3">
    <source>
        <dbReference type="Proteomes" id="UP000887540"/>
    </source>
</evidence>
<evidence type="ECO:0000256" key="1">
    <source>
        <dbReference type="SAM" id="MobiDB-lite"/>
    </source>
</evidence>
<dbReference type="InterPro" id="IPR043502">
    <property type="entry name" value="DNA/RNA_pol_sf"/>
</dbReference>
<dbReference type="PANTHER" id="PTHR21301:SF10">
    <property type="entry name" value="REVERSE TRANSCRIPTASE DOMAIN-CONTAINING PROTEIN"/>
    <property type="match status" value="1"/>
</dbReference>
<sequence length="242" mass="26809">MGSQPTGPVVATPSIPVVPPSGEGQNANGGPLRFNAATGRRDQIRGQNPIEKGVPDQPREGSLNIDEVNSLIASFDVVSLYTNVDNESSIEAVLSLASENWDAINSFGLSLRDIKDLLKSCLSANIFTFNGIYYRQKRGLAMGNRIAPILVIAFMHSLESRALFCNPKVYVRYIDDTFIVADSEEALQSLFANLNSQNENIKFTMERPNEQGWLAFLDTEFRTLLFPFRSLDLFPRSSDPDD</sequence>
<proteinExistence type="predicted"/>
<dbReference type="SUPFAM" id="SSF56672">
    <property type="entry name" value="DNA/RNA polymerases"/>
    <property type="match status" value="1"/>
</dbReference>
<keyword evidence="3" id="KW-1185">Reference proteome</keyword>
<accession>A0A914E6X1</accession>
<dbReference type="CDD" id="cd00304">
    <property type="entry name" value="RT_like"/>
    <property type="match status" value="1"/>
</dbReference>
<feature type="region of interest" description="Disordered" evidence="1">
    <location>
        <begin position="1"/>
        <end position="61"/>
    </location>
</feature>
<dbReference type="Pfam" id="PF00078">
    <property type="entry name" value="RVT_1"/>
    <property type="match status" value="1"/>
</dbReference>
<evidence type="ECO:0000259" key="2">
    <source>
        <dbReference type="PROSITE" id="PS50878"/>
    </source>
</evidence>
<dbReference type="PROSITE" id="PS50878">
    <property type="entry name" value="RT_POL"/>
    <property type="match status" value="1"/>
</dbReference>
<evidence type="ECO:0000313" key="4">
    <source>
        <dbReference type="WBParaSite" id="ACRNAN_scaffold6162.g7757.t1"/>
    </source>
</evidence>
<dbReference type="PANTHER" id="PTHR21301">
    <property type="entry name" value="REVERSE TRANSCRIPTASE"/>
    <property type="match status" value="1"/>
</dbReference>
<dbReference type="Proteomes" id="UP000887540">
    <property type="component" value="Unplaced"/>
</dbReference>
<name>A0A914E6X1_9BILA</name>
<dbReference type="WBParaSite" id="ACRNAN_scaffold6162.g7757.t1">
    <property type="protein sequence ID" value="ACRNAN_scaffold6162.g7757.t1"/>
    <property type="gene ID" value="ACRNAN_scaffold6162.g7757"/>
</dbReference>
<protein>
    <submittedName>
        <fullName evidence="4">Reverse transcriptase domain-containing protein</fullName>
    </submittedName>
</protein>
<dbReference type="AlphaFoldDB" id="A0A914E6X1"/>
<organism evidence="3 4">
    <name type="scientific">Acrobeloides nanus</name>
    <dbReference type="NCBI Taxonomy" id="290746"/>
    <lineage>
        <taxon>Eukaryota</taxon>
        <taxon>Metazoa</taxon>
        <taxon>Ecdysozoa</taxon>
        <taxon>Nematoda</taxon>
        <taxon>Chromadorea</taxon>
        <taxon>Rhabditida</taxon>
        <taxon>Tylenchina</taxon>
        <taxon>Cephalobomorpha</taxon>
        <taxon>Cephaloboidea</taxon>
        <taxon>Cephalobidae</taxon>
        <taxon>Acrobeloides</taxon>
    </lineage>
</organism>
<reference evidence="4" key="1">
    <citation type="submission" date="2022-11" db="UniProtKB">
        <authorList>
            <consortium name="WormBaseParasite"/>
        </authorList>
    </citation>
    <scope>IDENTIFICATION</scope>
</reference>
<dbReference type="InterPro" id="IPR000477">
    <property type="entry name" value="RT_dom"/>
</dbReference>